<dbReference type="OrthoDB" id="95390at2759"/>
<evidence type="ECO:0000256" key="3">
    <source>
        <dbReference type="ARBA" id="ARBA00022803"/>
    </source>
</evidence>
<dbReference type="PANTHER" id="PTHR14781:SF0">
    <property type="entry name" value="INTRAFLAGELLAR TRANSPORT PROTEIN 56"/>
    <property type="match status" value="1"/>
</dbReference>
<keyword evidence="2" id="KW-0677">Repeat</keyword>
<dbReference type="SMR" id="A2FH84"/>
<gene>
    <name evidence="5" type="ORF">TVAG_123130</name>
</gene>
<protein>
    <submittedName>
        <fullName evidence="5">Uncharacterized protein</fullName>
    </submittedName>
</protein>
<dbReference type="VEuPathDB" id="TrichDB:TVAGG3_0181500"/>
<sequence>MILAQLSRWAEAERFFLLVKNPAYLRELYYTSWLCMCYIMNRKPEKAWELYTQCTVAEDAKTLLQIISSECYTQGMFYFAMKAYSILAGYEMNEEMKQGMIASAVGVFRNILSRKEEPDKINEIYDCLMQEKDAEQVLQTIQNYVETSGEFDTTQQ</sequence>
<dbReference type="InterPro" id="IPR030511">
    <property type="entry name" value="TTC26"/>
</dbReference>
<reference evidence="5" key="2">
    <citation type="journal article" date="2007" name="Science">
        <title>Draft genome sequence of the sexually transmitted pathogen Trichomonas vaginalis.</title>
        <authorList>
            <person name="Carlton J.M."/>
            <person name="Hirt R.P."/>
            <person name="Silva J.C."/>
            <person name="Delcher A.L."/>
            <person name="Schatz M."/>
            <person name="Zhao Q."/>
            <person name="Wortman J.R."/>
            <person name="Bidwell S.L."/>
            <person name="Alsmark U.C.M."/>
            <person name="Besteiro S."/>
            <person name="Sicheritz-Ponten T."/>
            <person name="Noel C.J."/>
            <person name="Dacks J.B."/>
            <person name="Foster P.G."/>
            <person name="Simillion C."/>
            <person name="Van de Peer Y."/>
            <person name="Miranda-Saavedra D."/>
            <person name="Barton G.J."/>
            <person name="Westrop G.D."/>
            <person name="Mueller S."/>
            <person name="Dessi D."/>
            <person name="Fiori P.L."/>
            <person name="Ren Q."/>
            <person name="Paulsen I."/>
            <person name="Zhang H."/>
            <person name="Bastida-Corcuera F.D."/>
            <person name="Simoes-Barbosa A."/>
            <person name="Brown M.T."/>
            <person name="Hayes R.D."/>
            <person name="Mukherjee M."/>
            <person name="Okumura C.Y."/>
            <person name="Schneider R."/>
            <person name="Smith A.J."/>
            <person name="Vanacova S."/>
            <person name="Villalvazo M."/>
            <person name="Haas B.J."/>
            <person name="Pertea M."/>
            <person name="Feldblyum T.V."/>
            <person name="Utterback T.R."/>
            <person name="Shu C.L."/>
            <person name="Osoegawa K."/>
            <person name="de Jong P.J."/>
            <person name="Hrdy I."/>
            <person name="Horvathova L."/>
            <person name="Zubacova Z."/>
            <person name="Dolezal P."/>
            <person name="Malik S.B."/>
            <person name="Logsdon J.M. Jr."/>
            <person name="Henze K."/>
            <person name="Gupta A."/>
            <person name="Wang C.C."/>
            <person name="Dunne R.L."/>
            <person name="Upcroft J.A."/>
            <person name="Upcroft P."/>
            <person name="White O."/>
            <person name="Salzberg S.L."/>
            <person name="Tang P."/>
            <person name="Chiu C.-H."/>
            <person name="Lee Y.-S."/>
            <person name="Embley T.M."/>
            <person name="Coombs G.H."/>
            <person name="Mottram J.C."/>
            <person name="Tachezy J."/>
            <person name="Fraser-Liggett C.M."/>
            <person name="Johnson P.J."/>
        </authorList>
    </citation>
    <scope>NUCLEOTIDE SEQUENCE [LARGE SCALE GENOMIC DNA]</scope>
    <source>
        <strain evidence="5">G3</strain>
    </source>
</reference>
<evidence type="ECO:0000256" key="2">
    <source>
        <dbReference type="ARBA" id="ARBA00022737"/>
    </source>
</evidence>
<dbReference type="OMA" id="YEMNEEM"/>
<proteinExistence type="predicted"/>
<keyword evidence="6" id="KW-1185">Reference proteome</keyword>
<dbReference type="Proteomes" id="UP000001542">
    <property type="component" value="Unassembled WGS sequence"/>
</dbReference>
<accession>A2FH84</accession>
<keyword evidence="4" id="KW-0966">Cell projection</keyword>
<evidence type="ECO:0000256" key="4">
    <source>
        <dbReference type="ARBA" id="ARBA00023273"/>
    </source>
</evidence>
<dbReference type="STRING" id="5722.A2FH84"/>
<dbReference type="EMBL" id="DS113791">
    <property type="protein sequence ID" value="EAX95722.1"/>
    <property type="molecule type" value="Genomic_DNA"/>
</dbReference>
<dbReference type="AlphaFoldDB" id="A2FH84"/>
<name>A2FH84_TRIV3</name>
<dbReference type="eggNOG" id="KOG3785">
    <property type="taxonomic scope" value="Eukaryota"/>
</dbReference>
<evidence type="ECO:0000313" key="6">
    <source>
        <dbReference type="Proteomes" id="UP000001542"/>
    </source>
</evidence>
<reference evidence="5" key="1">
    <citation type="submission" date="2006-10" db="EMBL/GenBank/DDBJ databases">
        <authorList>
            <person name="Amadeo P."/>
            <person name="Zhao Q."/>
            <person name="Wortman J."/>
            <person name="Fraser-Liggett C."/>
            <person name="Carlton J."/>
        </authorList>
    </citation>
    <scope>NUCLEOTIDE SEQUENCE</scope>
    <source>
        <strain evidence="5">G3</strain>
    </source>
</reference>
<organism evidence="5 6">
    <name type="scientific">Trichomonas vaginalis (strain ATCC PRA-98 / G3)</name>
    <dbReference type="NCBI Taxonomy" id="412133"/>
    <lineage>
        <taxon>Eukaryota</taxon>
        <taxon>Metamonada</taxon>
        <taxon>Parabasalia</taxon>
        <taxon>Trichomonadida</taxon>
        <taxon>Trichomonadidae</taxon>
        <taxon>Trichomonas</taxon>
    </lineage>
</organism>
<dbReference type="InParanoid" id="A2FH84"/>
<dbReference type="PANTHER" id="PTHR14781">
    <property type="entry name" value="INTRAFLAGELLAR TRANSPORT PROTEIN 56"/>
    <property type="match status" value="1"/>
</dbReference>
<evidence type="ECO:0000313" key="5">
    <source>
        <dbReference type="EMBL" id="EAX95722.1"/>
    </source>
</evidence>
<dbReference type="VEuPathDB" id="TrichDB:TVAG_123130"/>
<evidence type="ECO:0000256" key="1">
    <source>
        <dbReference type="ARBA" id="ARBA00004138"/>
    </source>
</evidence>
<keyword evidence="3" id="KW-0802">TPR repeat</keyword>
<dbReference type="GO" id="GO:0005929">
    <property type="term" value="C:cilium"/>
    <property type="evidence" value="ECO:0007669"/>
    <property type="project" value="UniProtKB-SubCell"/>
</dbReference>
<comment type="subcellular location">
    <subcellularLocation>
        <location evidence="1">Cell projection</location>
        <location evidence="1">Cilium</location>
    </subcellularLocation>
</comment>